<comment type="caution">
    <text evidence="1">The sequence shown here is derived from an EMBL/GenBank/DDBJ whole genome shotgun (WGS) entry which is preliminary data.</text>
</comment>
<evidence type="ECO:0000313" key="2">
    <source>
        <dbReference type="Proteomes" id="UP000827976"/>
    </source>
</evidence>
<sequence>MAAENKASANSNSNAGNNNGGKGKKRKYLPHGKPVRKGSYPLHPGVHGFFITCDGGRERQATNEALNLLDTFYEELVHGKTSSTYSRTIPSKPLNKITKFKDSDSSSDEDDSLQPNDQNVEKSAEESEESLAKKQNDQNVEKSAEESEKSLVKEQNDQNVEKSVEESEESPVKKQRVEGDSFNCKSAESDKAKDKCIDDLIEDELKELGDRNKRHFASLDSGCNGVIFIQMHKKDGAPGPSSIVQRMMTSAASTRKHMSRFILRILPAEVACYASEEEITKAIKPLVEHHFPAEPPNPLKFAVLYEARSNTGIERMPIINAVAKSVPQPHKVDLKNPDKTIIVQIVKTICLVGVVEKYKELSKYNLRQLTSPQGSENN</sequence>
<organism evidence="1 2">
    <name type="scientific">Dioscorea alata</name>
    <name type="common">Purple yam</name>
    <dbReference type="NCBI Taxonomy" id="55571"/>
    <lineage>
        <taxon>Eukaryota</taxon>
        <taxon>Viridiplantae</taxon>
        <taxon>Streptophyta</taxon>
        <taxon>Embryophyta</taxon>
        <taxon>Tracheophyta</taxon>
        <taxon>Spermatophyta</taxon>
        <taxon>Magnoliopsida</taxon>
        <taxon>Liliopsida</taxon>
        <taxon>Dioscoreales</taxon>
        <taxon>Dioscoreaceae</taxon>
        <taxon>Dioscorea</taxon>
    </lineage>
</organism>
<name>A0ACB7VRQ9_DIOAL</name>
<dbReference type="Proteomes" id="UP000827976">
    <property type="component" value="Chromosome 7"/>
</dbReference>
<keyword evidence="2" id="KW-1185">Reference proteome</keyword>
<dbReference type="EMBL" id="CM037017">
    <property type="protein sequence ID" value="KAH7677166.1"/>
    <property type="molecule type" value="Genomic_DNA"/>
</dbReference>
<accession>A0ACB7VRQ9</accession>
<reference evidence="2" key="1">
    <citation type="journal article" date="2022" name="Nat. Commun.">
        <title>Chromosome evolution and the genetic basis of agronomically important traits in greater yam.</title>
        <authorList>
            <person name="Bredeson J.V."/>
            <person name="Lyons J.B."/>
            <person name="Oniyinde I.O."/>
            <person name="Okereke N.R."/>
            <person name="Kolade O."/>
            <person name="Nnabue I."/>
            <person name="Nwadili C.O."/>
            <person name="Hribova E."/>
            <person name="Parker M."/>
            <person name="Nwogha J."/>
            <person name="Shu S."/>
            <person name="Carlson J."/>
            <person name="Kariba R."/>
            <person name="Muthemba S."/>
            <person name="Knop K."/>
            <person name="Barton G.J."/>
            <person name="Sherwood A.V."/>
            <person name="Lopez-Montes A."/>
            <person name="Asiedu R."/>
            <person name="Jamnadass R."/>
            <person name="Muchugi A."/>
            <person name="Goodstein D."/>
            <person name="Egesi C.N."/>
            <person name="Featherston J."/>
            <person name="Asfaw A."/>
            <person name="Simpson G.G."/>
            <person name="Dolezel J."/>
            <person name="Hendre P.S."/>
            <person name="Van Deynze A."/>
            <person name="Kumar P.L."/>
            <person name="Obidiegwu J.E."/>
            <person name="Bhattacharjee R."/>
            <person name="Rokhsar D.S."/>
        </authorList>
    </citation>
    <scope>NUCLEOTIDE SEQUENCE [LARGE SCALE GENOMIC DNA]</scope>
    <source>
        <strain evidence="2">cv. TDa95/00328</strain>
    </source>
</reference>
<proteinExistence type="predicted"/>
<evidence type="ECO:0000313" key="1">
    <source>
        <dbReference type="EMBL" id="KAH7677166.1"/>
    </source>
</evidence>
<gene>
    <name evidence="1" type="ORF">IHE45_07G064600</name>
</gene>
<protein>
    <submittedName>
        <fullName evidence="1">tRNA acetyltransferase TAN1 protein</fullName>
    </submittedName>
</protein>